<feature type="transmembrane region" description="Helical" evidence="1">
    <location>
        <begin position="176"/>
        <end position="196"/>
    </location>
</feature>
<gene>
    <name evidence="2" type="ORF">DAEQUDRAFT_684092</name>
</gene>
<feature type="transmembrane region" description="Helical" evidence="1">
    <location>
        <begin position="70"/>
        <end position="88"/>
    </location>
</feature>
<evidence type="ECO:0000313" key="3">
    <source>
        <dbReference type="Proteomes" id="UP000076727"/>
    </source>
</evidence>
<feature type="transmembrane region" description="Helical" evidence="1">
    <location>
        <begin position="95"/>
        <end position="112"/>
    </location>
</feature>
<feature type="transmembrane region" description="Helical" evidence="1">
    <location>
        <begin position="132"/>
        <end position="156"/>
    </location>
</feature>
<keyword evidence="3" id="KW-1185">Reference proteome</keyword>
<accession>A0A165TC07</accession>
<evidence type="ECO:0000256" key="1">
    <source>
        <dbReference type="SAM" id="Phobius"/>
    </source>
</evidence>
<dbReference type="AlphaFoldDB" id="A0A165TC07"/>
<dbReference type="EMBL" id="KV429037">
    <property type="protein sequence ID" value="KZT73210.1"/>
    <property type="molecule type" value="Genomic_DNA"/>
</dbReference>
<keyword evidence="1" id="KW-0812">Transmembrane</keyword>
<organism evidence="2 3">
    <name type="scientific">Daedalea quercina L-15889</name>
    <dbReference type="NCBI Taxonomy" id="1314783"/>
    <lineage>
        <taxon>Eukaryota</taxon>
        <taxon>Fungi</taxon>
        <taxon>Dikarya</taxon>
        <taxon>Basidiomycota</taxon>
        <taxon>Agaricomycotina</taxon>
        <taxon>Agaricomycetes</taxon>
        <taxon>Polyporales</taxon>
        <taxon>Fomitopsis</taxon>
    </lineage>
</organism>
<feature type="transmembrane region" description="Helical" evidence="1">
    <location>
        <begin position="21"/>
        <end position="43"/>
    </location>
</feature>
<dbReference type="OrthoDB" id="10259742at2759"/>
<keyword evidence="1" id="KW-0472">Membrane</keyword>
<evidence type="ECO:0000313" key="2">
    <source>
        <dbReference type="EMBL" id="KZT73210.1"/>
    </source>
</evidence>
<keyword evidence="1" id="KW-1133">Transmembrane helix</keyword>
<feature type="transmembrane region" description="Helical" evidence="1">
    <location>
        <begin position="202"/>
        <end position="220"/>
    </location>
</feature>
<protein>
    <submittedName>
        <fullName evidence="2">Uncharacterized protein</fullName>
    </submittedName>
</protein>
<reference evidence="2 3" key="1">
    <citation type="journal article" date="2016" name="Mol. Biol. Evol.">
        <title>Comparative Genomics of Early-Diverging Mushroom-Forming Fungi Provides Insights into the Origins of Lignocellulose Decay Capabilities.</title>
        <authorList>
            <person name="Nagy L.G."/>
            <person name="Riley R."/>
            <person name="Tritt A."/>
            <person name="Adam C."/>
            <person name="Daum C."/>
            <person name="Floudas D."/>
            <person name="Sun H."/>
            <person name="Yadav J.S."/>
            <person name="Pangilinan J."/>
            <person name="Larsson K.H."/>
            <person name="Matsuura K."/>
            <person name="Barry K."/>
            <person name="Labutti K."/>
            <person name="Kuo R."/>
            <person name="Ohm R.A."/>
            <person name="Bhattacharya S.S."/>
            <person name="Shirouzu T."/>
            <person name="Yoshinaga Y."/>
            <person name="Martin F.M."/>
            <person name="Grigoriev I.V."/>
            <person name="Hibbett D.S."/>
        </authorList>
    </citation>
    <scope>NUCLEOTIDE SEQUENCE [LARGE SCALE GENOMIC DNA]</scope>
    <source>
        <strain evidence="2 3">L-15889</strain>
    </source>
</reference>
<dbReference type="Proteomes" id="UP000076727">
    <property type="component" value="Unassembled WGS sequence"/>
</dbReference>
<name>A0A165TC07_9APHY</name>
<sequence length="224" mass="24049">MWIGHYASAFIAKPLAPGIPLSVLALASSAADALFFVLTLAGLESFNLDAAIAARAGCFPYTNDYPYSHSLAGMGVAGALVGLGYKLLRPRARVSAADFAVITAVGLSHFLLELPVHRHDVKITPHDDVAAGAGWFDSPAVTFAAESALFLASLWFYTRCAPRVAQTGWLAHKHRLAWVVALFIAQQAQFCFAAAPTRETRWVHAPLFLGMILGSSWLLGKLEN</sequence>
<proteinExistence type="predicted"/>